<evidence type="ECO:0000256" key="8">
    <source>
        <dbReference type="ARBA" id="ARBA00024235"/>
    </source>
</evidence>
<gene>
    <name evidence="10" type="ORF">IMCC3135_24060</name>
</gene>
<evidence type="ECO:0000256" key="3">
    <source>
        <dbReference type="ARBA" id="ARBA00022692"/>
    </source>
</evidence>
<keyword evidence="11" id="KW-1185">Reference proteome</keyword>
<accession>A0A2Z2NY55</accession>
<dbReference type="OrthoDB" id="9789675at2"/>
<keyword evidence="3" id="KW-0812">Transmembrane</keyword>
<dbReference type="InterPro" id="IPR018704">
    <property type="entry name" value="SecYEG/CpoB_TPR"/>
</dbReference>
<dbReference type="Proteomes" id="UP000250079">
    <property type="component" value="Chromosome"/>
</dbReference>
<sequence>MEYETEEQQVEALKEWWTENGKAVIAGVVLGAGVIGGWTFWKGHQENQAIIASDTFSQTMEAVSTSDTAQAVALADELADDQPGALYSAYANMAAARASIEGGDLDDAASRLAWVAKNAPEDGVQLIAKVRLARVQGALGDAAAGLKSLPGKFPESFAGLVEEARGDLLIQSGDVDAAREAYGKAQASQYVANREGLSMKINDLAVPGDAEADSAESTS</sequence>
<evidence type="ECO:0000256" key="4">
    <source>
        <dbReference type="ARBA" id="ARBA00022989"/>
    </source>
</evidence>
<feature type="domain" description="Ancillary SecYEG translocon subunit/Cell division coordinator CpoB TPR" evidence="9">
    <location>
        <begin position="14"/>
        <end position="205"/>
    </location>
</feature>
<dbReference type="RefSeq" id="WP_157736236.1">
    <property type="nucleotide sequence ID" value="NZ_CP018632.1"/>
</dbReference>
<dbReference type="Gene3D" id="1.25.40.10">
    <property type="entry name" value="Tetratricopeptide repeat domain"/>
    <property type="match status" value="1"/>
</dbReference>
<dbReference type="InterPro" id="IPR026039">
    <property type="entry name" value="YfgM"/>
</dbReference>
<keyword evidence="4" id="KW-1133">Transmembrane helix</keyword>
<dbReference type="GO" id="GO:0044877">
    <property type="term" value="F:protein-containing complex binding"/>
    <property type="evidence" value="ECO:0007669"/>
    <property type="project" value="InterPro"/>
</dbReference>
<protein>
    <recommendedName>
        <fullName evidence="8">Ancillary SecYEG translocon subunit</fullName>
    </recommendedName>
</protein>
<evidence type="ECO:0000256" key="7">
    <source>
        <dbReference type="ARBA" id="ARBA00024197"/>
    </source>
</evidence>
<evidence type="ECO:0000256" key="2">
    <source>
        <dbReference type="ARBA" id="ARBA00022475"/>
    </source>
</evidence>
<dbReference type="GO" id="GO:0005886">
    <property type="term" value="C:plasma membrane"/>
    <property type="evidence" value="ECO:0007669"/>
    <property type="project" value="UniProtKB-SubCell"/>
</dbReference>
<proteinExistence type="inferred from homology"/>
<evidence type="ECO:0000259" key="9">
    <source>
        <dbReference type="Pfam" id="PF09976"/>
    </source>
</evidence>
<keyword evidence="5" id="KW-0472">Membrane</keyword>
<dbReference type="KEGG" id="gai:IMCC3135_24060"/>
<dbReference type="PANTHER" id="PTHR38035:SF1">
    <property type="entry name" value="ANCILLARY SECYEG TRANSLOCON SUBUNIT"/>
    <property type="match status" value="1"/>
</dbReference>
<evidence type="ECO:0000313" key="11">
    <source>
        <dbReference type="Proteomes" id="UP000250079"/>
    </source>
</evidence>
<keyword evidence="6" id="KW-0143">Chaperone</keyword>
<comment type="subcellular location">
    <subcellularLocation>
        <location evidence="1">Cell membrane</location>
        <topology evidence="1">Single-pass type II membrane protein</topology>
    </subcellularLocation>
</comment>
<keyword evidence="2" id="KW-1003">Cell membrane</keyword>
<evidence type="ECO:0000313" key="10">
    <source>
        <dbReference type="EMBL" id="ASJ74881.1"/>
    </source>
</evidence>
<evidence type="ECO:0000256" key="5">
    <source>
        <dbReference type="ARBA" id="ARBA00023136"/>
    </source>
</evidence>
<dbReference type="EMBL" id="CP018632">
    <property type="protein sequence ID" value="ASJ74881.1"/>
    <property type="molecule type" value="Genomic_DNA"/>
</dbReference>
<evidence type="ECO:0000256" key="6">
    <source>
        <dbReference type="ARBA" id="ARBA00023186"/>
    </source>
</evidence>
<evidence type="ECO:0000256" key="1">
    <source>
        <dbReference type="ARBA" id="ARBA00004401"/>
    </source>
</evidence>
<reference evidence="10 11" key="1">
    <citation type="submission" date="2016-12" db="EMBL/GenBank/DDBJ databases">
        <authorList>
            <person name="Song W.-J."/>
            <person name="Kurnit D.M."/>
        </authorList>
    </citation>
    <scope>NUCLEOTIDE SEQUENCE [LARGE SCALE GENOMIC DNA]</scope>
    <source>
        <strain evidence="10 11">IMCC3135</strain>
    </source>
</reference>
<dbReference type="InterPro" id="IPR011990">
    <property type="entry name" value="TPR-like_helical_dom_sf"/>
</dbReference>
<name>A0A2Z2NY55_9GAMM</name>
<comment type="similarity">
    <text evidence="7">Belongs to the YfgM family.</text>
</comment>
<dbReference type="AlphaFoldDB" id="A0A2Z2NY55"/>
<dbReference type="Pfam" id="PF09976">
    <property type="entry name" value="TPR_21"/>
    <property type="match status" value="1"/>
</dbReference>
<dbReference type="PIRSF" id="PIRSF006170">
    <property type="entry name" value="YfgM"/>
    <property type="match status" value="1"/>
</dbReference>
<organism evidence="10 11">
    <name type="scientific">Granulosicoccus antarcticus IMCC3135</name>
    <dbReference type="NCBI Taxonomy" id="1192854"/>
    <lineage>
        <taxon>Bacteria</taxon>
        <taxon>Pseudomonadati</taxon>
        <taxon>Pseudomonadota</taxon>
        <taxon>Gammaproteobacteria</taxon>
        <taxon>Chromatiales</taxon>
        <taxon>Granulosicoccaceae</taxon>
        <taxon>Granulosicoccus</taxon>
    </lineage>
</organism>
<dbReference type="PANTHER" id="PTHR38035">
    <property type="entry name" value="UPF0070 PROTEIN YFGM"/>
    <property type="match status" value="1"/>
</dbReference>